<proteinExistence type="predicted"/>
<reference evidence="2" key="1">
    <citation type="journal article" date="2015" name="Nature">
        <title>Complex archaea that bridge the gap between prokaryotes and eukaryotes.</title>
        <authorList>
            <person name="Spang A."/>
            <person name="Saw J.H."/>
            <person name="Jorgensen S.L."/>
            <person name="Zaremba-Niedzwiedzka K."/>
            <person name="Martijn J."/>
            <person name="Lind A.E."/>
            <person name="van Eijk R."/>
            <person name="Schleper C."/>
            <person name="Guy L."/>
            <person name="Ettema T.J."/>
        </authorList>
    </citation>
    <scope>NUCLEOTIDE SEQUENCE</scope>
</reference>
<feature type="domain" description="GFO/IDH/MocA-like oxidoreductase" evidence="1">
    <location>
        <begin position="2"/>
        <end position="117"/>
    </location>
</feature>
<dbReference type="AlphaFoldDB" id="A0A0F8XZ34"/>
<feature type="non-terminal residue" evidence="2">
    <location>
        <position position="1"/>
    </location>
</feature>
<accession>A0A0F8XZ34</accession>
<evidence type="ECO:0000259" key="1">
    <source>
        <dbReference type="Pfam" id="PF22725"/>
    </source>
</evidence>
<dbReference type="Pfam" id="PF22725">
    <property type="entry name" value="GFO_IDH_MocA_C3"/>
    <property type="match status" value="1"/>
</dbReference>
<dbReference type="SUPFAM" id="SSF55347">
    <property type="entry name" value="Glyceraldehyde-3-phosphate dehydrogenase-like, C-terminal domain"/>
    <property type="match status" value="1"/>
</dbReference>
<dbReference type="PANTHER" id="PTHR43249:SF1">
    <property type="entry name" value="D-GLUCOSIDE 3-DEHYDROGENASE"/>
    <property type="match status" value="1"/>
</dbReference>
<gene>
    <name evidence="2" type="ORF">LCGC14_3157170</name>
</gene>
<protein>
    <recommendedName>
        <fullName evidence="1">GFO/IDH/MocA-like oxidoreductase domain-containing protein</fullName>
    </recommendedName>
</protein>
<dbReference type="InterPro" id="IPR055170">
    <property type="entry name" value="GFO_IDH_MocA-like_dom"/>
</dbReference>
<dbReference type="PANTHER" id="PTHR43249">
    <property type="entry name" value="UDP-N-ACETYL-2-AMINO-2-DEOXY-D-GLUCURONATE OXIDASE"/>
    <property type="match status" value="1"/>
</dbReference>
<organism evidence="2">
    <name type="scientific">marine sediment metagenome</name>
    <dbReference type="NCBI Taxonomy" id="412755"/>
    <lineage>
        <taxon>unclassified sequences</taxon>
        <taxon>metagenomes</taxon>
        <taxon>ecological metagenomes</taxon>
    </lineage>
</organism>
<comment type="caution">
    <text evidence="2">The sequence shown here is derived from an EMBL/GenBank/DDBJ whole genome shotgun (WGS) entry which is preliminary data.</text>
</comment>
<dbReference type="InterPro" id="IPR052515">
    <property type="entry name" value="Gfo/Idh/MocA_Oxidoreductase"/>
</dbReference>
<dbReference type="Gene3D" id="3.30.360.10">
    <property type="entry name" value="Dihydrodipicolinate Reductase, domain 2"/>
    <property type="match status" value="1"/>
</dbReference>
<sequence>ARGDLGEIFRVHMVCSNWFRTQAYYDSGAWRGTWDGEGGGVLLNQAPHHLDLFQWIGLGLPKRITAMIETREHKIEVEDTANILCDYGKGRVGYIYATTAEQPGMEQLVVSGDKGTLKWDGGQCMFGKLAVPISKYLYGCREVWADAKLSQKCTWKEVTSPKGGGGHIEITKRFVRQIQRGTKECFASGPDALVELEISNAAYLSGYTGKTVDLPVDADAMERLIGKLERERSTGKGGAMRTAARKRLRAMLR</sequence>
<evidence type="ECO:0000313" key="2">
    <source>
        <dbReference type="EMBL" id="KKK47244.1"/>
    </source>
</evidence>
<name>A0A0F8XZ34_9ZZZZ</name>
<dbReference type="EMBL" id="LAZR01069675">
    <property type="protein sequence ID" value="KKK47244.1"/>
    <property type="molecule type" value="Genomic_DNA"/>
</dbReference>